<comment type="subcellular location">
    <subcellularLocation>
        <location evidence="1">Membrane</location>
        <topology evidence="1">Multi-pass membrane protein</topology>
    </subcellularLocation>
</comment>
<evidence type="ECO:0000256" key="6">
    <source>
        <dbReference type="SAM" id="MobiDB-lite"/>
    </source>
</evidence>
<dbReference type="InterPro" id="IPR011992">
    <property type="entry name" value="EF-hand-dom_pair"/>
</dbReference>
<evidence type="ECO:0000313" key="10">
    <source>
        <dbReference type="EMBL" id="CAK9073361.1"/>
    </source>
</evidence>
<gene>
    <name evidence="9" type="ORF">CCMP2556_LOCUS36066</name>
    <name evidence="10" type="ORF">CCMP2556_LOCUS36116</name>
</gene>
<sequence>MYVEKSLVEWLEDRFRDELRFMEGRQFALLGELRSRVADSPMKRRVASRSSSKVSVSEPDTLSEVPENGLLNEPEERPERPPSGPDERPEDGGNEGLEPKIEGILSSESERGDGIASVPLAFHAIKLPKLEDDDKYSDDQLEEHEMPEPQIDKVVVRPTLARAPSSLKESLARQKTKGFVPVWYPSRVVRSSFFEVFFSLLILLQAACLALETQYSGLDWGFKLSYEGYGASAQQIWPSVPGFLQATEMLFGTLFFVECLLRLCAYRWDFFCKLWNWFDFFLVLLWCFDTVLAIVPVDSPVIRLVRLVRLIRLVKLVRAVQGFDSLIVMTTALRDSVTSLFWVAIIMLVVEMMFALLLNQVLVSLIFDAGHDYSEAEEKLLFEYFGTFLRAMLTMFQLTLGTWVPVARILQETVSPYFNIFTILHKVIIGFACIGVINGVFMQETLKVAQSDDIIMMREVANKERTHARKMKAFFRYADHSKDHVITKEEWLRVMSGPHAQHWFSAQGLKVKDASAVFKLLDEDGSNGISMDELIAGVAALQGPARSLDLANLIEDQRQLRKSMKGLLRRLDRMEILESQLASQVLSSSRNTTEPDSWSL</sequence>
<dbReference type="PROSITE" id="PS00018">
    <property type="entry name" value="EF_HAND_1"/>
    <property type="match status" value="1"/>
</dbReference>
<dbReference type="Gene3D" id="1.10.238.10">
    <property type="entry name" value="EF-hand"/>
    <property type="match status" value="1"/>
</dbReference>
<dbReference type="InterPro" id="IPR002048">
    <property type="entry name" value="EF_hand_dom"/>
</dbReference>
<protein>
    <recommendedName>
        <fullName evidence="8">EF-hand domain-containing protein</fullName>
    </recommendedName>
</protein>
<dbReference type="Gene3D" id="1.20.120.350">
    <property type="entry name" value="Voltage-gated potassium channels. Chain C"/>
    <property type="match status" value="1"/>
</dbReference>
<dbReference type="InterPro" id="IPR027359">
    <property type="entry name" value="Volt_channel_dom_sf"/>
</dbReference>
<feature type="compositionally biased region" description="Low complexity" evidence="6">
    <location>
        <begin position="48"/>
        <end position="57"/>
    </location>
</feature>
<evidence type="ECO:0000256" key="5">
    <source>
        <dbReference type="ARBA" id="ARBA00023136"/>
    </source>
</evidence>
<evidence type="ECO:0000256" key="1">
    <source>
        <dbReference type="ARBA" id="ARBA00004141"/>
    </source>
</evidence>
<feature type="transmembrane region" description="Helical" evidence="7">
    <location>
        <begin position="418"/>
        <end position="441"/>
    </location>
</feature>
<feature type="transmembrane region" description="Helical" evidence="7">
    <location>
        <begin position="274"/>
        <end position="295"/>
    </location>
</feature>
<dbReference type="PANTHER" id="PTHR10037:SF62">
    <property type="entry name" value="SODIUM CHANNEL PROTEIN 60E"/>
    <property type="match status" value="1"/>
</dbReference>
<evidence type="ECO:0000313" key="11">
    <source>
        <dbReference type="Proteomes" id="UP001642484"/>
    </source>
</evidence>
<keyword evidence="5 7" id="KW-0472">Membrane</keyword>
<feature type="transmembrane region" description="Helical" evidence="7">
    <location>
        <begin position="340"/>
        <end position="367"/>
    </location>
</feature>
<feature type="compositionally biased region" description="Basic and acidic residues" evidence="6">
    <location>
        <begin position="74"/>
        <end position="99"/>
    </location>
</feature>
<dbReference type="PROSITE" id="PS50222">
    <property type="entry name" value="EF_HAND_2"/>
    <property type="match status" value="1"/>
</dbReference>
<name>A0ABP0PE31_9DINO</name>
<dbReference type="Proteomes" id="UP001642484">
    <property type="component" value="Unassembled WGS sequence"/>
</dbReference>
<evidence type="ECO:0000313" key="9">
    <source>
        <dbReference type="EMBL" id="CAK9073277.1"/>
    </source>
</evidence>
<dbReference type="GO" id="GO:0034220">
    <property type="term" value="P:monoatomic ion transmembrane transport"/>
    <property type="evidence" value="ECO:0007669"/>
    <property type="project" value="UniProtKB-KW"/>
</dbReference>
<dbReference type="InterPro" id="IPR018247">
    <property type="entry name" value="EF_Hand_1_Ca_BS"/>
</dbReference>
<evidence type="ECO:0000256" key="3">
    <source>
        <dbReference type="ARBA" id="ARBA00022837"/>
    </source>
</evidence>
<organism evidence="9 11">
    <name type="scientific">Durusdinium trenchii</name>
    <dbReference type="NCBI Taxonomy" id="1381693"/>
    <lineage>
        <taxon>Eukaryota</taxon>
        <taxon>Sar</taxon>
        <taxon>Alveolata</taxon>
        <taxon>Dinophyceae</taxon>
        <taxon>Suessiales</taxon>
        <taxon>Symbiodiniaceae</taxon>
        <taxon>Durusdinium</taxon>
    </lineage>
</organism>
<evidence type="ECO:0000256" key="4">
    <source>
        <dbReference type="ARBA" id="ARBA00022989"/>
    </source>
</evidence>
<dbReference type="SUPFAM" id="SSF81324">
    <property type="entry name" value="Voltage-gated potassium channels"/>
    <property type="match status" value="1"/>
</dbReference>
<evidence type="ECO:0000256" key="2">
    <source>
        <dbReference type="ARBA" id="ARBA00022692"/>
    </source>
</evidence>
<dbReference type="PANTHER" id="PTHR10037">
    <property type="entry name" value="VOLTAGE-GATED CATION CHANNEL CALCIUM AND SODIUM"/>
    <property type="match status" value="1"/>
</dbReference>
<keyword evidence="11" id="KW-1185">Reference proteome</keyword>
<dbReference type="Gene3D" id="1.10.287.70">
    <property type="match status" value="1"/>
</dbReference>
<feature type="transmembrane region" description="Helical" evidence="7">
    <location>
        <begin position="388"/>
        <end position="406"/>
    </location>
</feature>
<dbReference type="SUPFAM" id="SSF47473">
    <property type="entry name" value="EF-hand"/>
    <property type="match status" value="1"/>
</dbReference>
<feature type="region of interest" description="Disordered" evidence="6">
    <location>
        <begin position="39"/>
        <end position="99"/>
    </location>
</feature>
<dbReference type="EMBL" id="CAXAMN010022862">
    <property type="protein sequence ID" value="CAK9073277.1"/>
    <property type="molecule type" value="Genomic_DNA"/>
</dbReference>
<reference evidence="9 11" key="1">
    <citation type="submission" date="2024-02" db="EMBL/GenBank/DDBJ databases">
        <authorList>
            <person name="Chen Y."/>
            <person name="Shah S."/>
            <person name="Dougan E. K."/>
            <person name="Thang M."/>
            <person name="Chan C."/>
        </authorList>
    </citation>
    <scope>NUCLEOTIDE SEQUENCE [LARGE SCALE GENOMIC DNA]</scope>
</reference>
<dbReference type="EMBL" id="CAXAMN010022873">
    <property type="protein sequence ID" value="CAK9073361.1"/>
    <property type="molecule type" value="Genomic_DNA"/>
</dbReference>
<keyword evidence="4 7" id="KW-1133">Transmembrane helix</keyword>
<proteinExistence type="predicted"/>
<evidence type="ECO:0000256" key="7">
    <source>
        <dbReference type="SAM" id="Phobius"/>
    </source>
</evidence>
<dbReference type="SMART" id="SM00054">
    <property type="entry name" value="EFh"/>
    <property type="match status" value="2"/>
</dbReference>
<evidence type="ECO:0000259" key="8">
    <source>
        <dbReference type="PROSITE" id="PS50222"/>
    </source>
</evidence>
<keyword evidence="2 7" id="KW-0812">Transmembrane</keyword>
<dbReference type="InterPro" id="IPR043203">
    <property type="entry name" value="VGCC_Ca_Na"/>
</dbReference>
<accession>A0ABP0PE31</accession>
<comment type="caution">
    <text evidence="9">The sequence shown here is derived from an EMBL/GenBank/DDBJ whole genome shotgun (WGS) entry which is preliminary data.</text>
</comment>
<keyword evidence="3" id="KW-0106">Calcium</keyword>
<feature type="transmembrane region" description="Helical" evidence="7">
    <location>
        <begin position="193"/>
        <end position="211"/>
    </location>
</feature>
<feature type="domain" description="EF-hand" evidence="8">
    <location>
        <begin position="509"/>
        <end position="544"/>
    </location>
</feature>
<dbReference type="InterPro" id="IPR005821">
    <property type="entry name" value="Ion_trans_dom"/>
</dbReference>
<dbReference type="Pfam" id="PF00520">
    <property type="entry name" value="Ion_trans"/>
    <property type="match status" value="1"/>
</dbReference>